<dbReference type="RefSeq" id="XP_005750580.1">
    <property type="nucleotide sequence ID" value="XM_005750523.2"/>
</dbReference>
<dbReference type="Pfam" id="PF00076">
    <property type="entry name" value="RRM_1"/>
    <property type="match status" value="1"/>
</dbReference>
<dbReference type="SUPFAM" id="SSF54928">
    <property type="entry name" value="RNA-binding domain, RBD"/>
    <property type="match status" value="1"/>
</dbReference>
<evidence type="ECO:0000256" key="2">
    <source>
        <dbReference type="ARBA" id="ARBA00022473"/>
    </source>
</evidence>
<feature type="domain" description="RRM" evidence="13">
    <location>
        <begin position="42"/>
        <end position="119"/>
    </location>
</feature>
<evidence type="ECO:0000256" key="1">
    <source>
        <dbReference type="ARBA" id="ARBA00004496"/>
    </source>
</evidence>
<evidence type="ECO:0000256" key="11">
    <source>
        <dbReference type="PROSITE-ProRule" id="PRU00176"/>
    </source>
</evidence>
<evidence type="ECO:0000313" key="14">
    <source>
        <dbReference type="Proteomes" id="UP000695023"/>
    </source>
</evidence>
<evidence type="ECO:0000256" key="6">
    <source>
        <dbReference type="ARBA" id="ARBA00022871"/>
    </source>
</evidence>
<dbReference type="PANTHER" id="PTHR11176:SF10">
    <property type="entry name" value="PROTEIN BOULE-LIKE"/>
    <property type="match status" value="1"/>
</dbReference>
<keyword evidence="5" id="KW-0810">Translation regulation</keyword>
<dbReference type="GeneID" id="102211934"/>
<dbReference type="InterPro" id="IPR035979">
    <property type="entry name" value="RBD_domain_sf"/>
</dbReference>
<feature type="region of interest" description="Disordered" evidence="12">
    <location>
        <begin position="116"/>
        <end position="137"/>
    </location>
</feature>
<dbReference type="FunFam" id="3.30.70.330:FF:000167">
    <property type="entry name" value="protein boule-like isoform X1"/>
    <property type="match status" value="1"/>
</dbReference>
<dbReference type="Gene3D" id="3.30.70.330">
    <property type="match status" value="1"/>
</dbReference>
<dbReference type="GO" id="GO:0007283">
    <property type="term" value="P:spermatogenesis"/>
    <property type="evidence" value="ECO:0007669"/>
    <property type="project" value="UniProtKB-KW"/>
</dbReference>
<dbReference type="GO" id="GO:0030154">
    <property type="term" value="P:cell differentiation"/>
    <property type="evidence" value="ECO:0007669"/>
    <property type="project" value="UniProtKB-KW"/>
</dbReference>
<evidence type="ECO:0000259" key="13">
    <source>
        <dbReference type="PROSITE" id="PS50102"/>
    </source>
</evidence>
<dbReference type="GO" id="GO:0051321">
    <property type="term" value="P:meiotic cell cycle"/>
    <property type="evidence" value="ECO:0007669"/>
    <property type="project" value="UniProtKB-ARBA"/>
</dbReference>
<dbReference type="GO" id="GO:0003730">
    <property type="term" value="F:mRNA 3'-UTR binding"/>
    <property type="evidence" value="ECO:0007669"/>
    <property type="project" value="TreeGrafter"/>
</dbReference>
<keyword evidence="7 11" id="KW-0694">RNA-binding</keyword>
<evidence type="ECO:0000256" key="10">
    <source>
        <dbReference type="ARBA" id="ARBA00072848"/>
    </source>
</evidence>
<keyword evidence="3" id="KW-0963">Cytoplasm</keyword>
<evidence type="ECO:0000313" key="15">
    <source>
        <dbReference type="RefSeq" id="XP_005750580.1"/>
    </source>
</evidence>
<protein>
    <recommendedName>
        <fullName evidence="10">Protein boule-like</fullName>
    </recommendedName>
</protein>
<dbReference type="PROSITE" id="PS50102">
    <property type="entry name" value="RRM"/>
    <property type="match status" value="1"/>
</dbReference>
<dbReference type="GO" id="GO:0005737">
    <property type="term" value="C:cytoplasm"/>
    <property type="evidence" value="ECO:0007669"/>
    <property type="project" value="UniProtKB-SubCell"/>
</dbReference>
<evidence type="ECO:0000256" key="7">
    <source>
        <dbReference type="ARBA" id="ARBA00022884"/>
    </source>
</evidence>
<dbReference type="GO" id="GO:0008494">
    <property type="term" value="F:translation activator activity"/>
    <property type="evidence" value="ECO:0007669"/>
    <property type="project" value="TreeGrafter"/>
</dbReference>
<dbReference type="InterPro" id="IPR034988">
    <property type="entry name" value="DAZ_BOULE_RRM"/>
</dbReference>
<evidence type="ECO:0000256" key="9">
    <source>
        <dbReference type="ARBA" id="ARBA00062241"/>
    </source>
</evidence>
<dbReference type="InterPro" id="IPR012677">
    <property type="entry name" value="Nucleotide-bd_a/b_plait_sf"/>
</dbReference>
<comment type="subcellular location">
    <subcellularLocation>
        <location evidence="1">Cytoplasm</location>
    </subcellularLocation>
</comment>
<evidence type="ECO:0000256" key="4">
    <source>
        <dbReference type="ARBA" id="ARBA00022782"/>
    </source>
</evidence>
<keyword evidence="14" id="KW-1185">Reference proteome</keyword>
<feature type="compositionally biased region" description="Polar residues" evidence="12">
    <location>
        <begin position="123"/>
        <end position="137"/>
    </location>
</feature>
<sequence>MAMEAESQKSGGSSSLSDVLLPDDYADSLTDHSTTFGNVIPNRIFVGGLDYRVNERDLRHIFSQHGTVKEVKIVLDHSGVSRGYGFVTFETQEDALKIINNTNGVTFKDKKLSVGPAFRKHQPSSQTKSTSTASLEPAMSQQTSYGTFYLTTSTGSPYTYHNGVAYFHCSNINTPSYQWLPPSSPMGPHPYQPVYEQLSSHHYQCMPNQYQWNTPQFLEPTVQHVYPVYPQRAEEMAPAVLQHDPGKNLKFSPSWVHHKPRHRRHIHHKEYHHLPESIEPPDASMFHTPQM</sequence>
<organism evidence="14 15">
    <name type="scientific">Pundamilia nyererei</name>
    <dbReference type="NCBI Taxonomy" id="303518"/>
    <lineage>
        <taxon>Eukaryota</taxon>
        <taxon>Metazoa</taxon>
        <taxon>Chordata</taxon>
        <taxon>Craniata</taxon>
        <taxon>Vertebrata</taxon>
        <taxon>Euteleostomi</taxon>
        <taxon>Actinopterygii</taxon>
        <taxon>Neopterygii</taxon>
        <taxon>Teleostei</taxon>
        <taxon>Neoteleostei</taxon>
        <taxon>Acanthomorphata</taxon>
        <taxon>Ovalentaria</taxon>
        <taxon>Cichlomorphae</taxon>
        <taxon>Cichliformes</taxon>
        <taxon>Cichlidae</taxon>
        <taxon>African cichlids</taxon>
        <taxon>Pseudocrenilabrinae</taxon>
        <taxon>Haplochromini</taxon>
        <taxon>Pundamilia</taxon>
    </lineage>
</organism>
<evidence type="ECO:0000256" key="8">
    <source>
        <dbReference type="ARBA" id="ARBA00060279"/>
    </source>
</evidence>
<evidence type="ECO:0000256" key="5">
    <source>
        <dbReference type="ARBA" id="ARBA00022845"/>
    </source>
</evidence>
<evidence type="ECO:0000256" key="12">
    <source>
        <dbReference type="SAM" id="MobiDB-lite"/>
    </source>
</evidence>
<dbReference type="AlphaFoldDB" id="A0A9Y3S596"/>
<keyword evidence="2" id="KW-0217">Developmental protein</keyword>
<dbReference type="SMART" id="SM00360">
    <property type="entry name" value="RRM"/>
    <property type="match status" value="1"/>
</dbReference>
<dbReference type="PANTHER" id="PTHR11176">
    <property type="entry name" value="BOULE-RELATED"/>
    <property type="match status" value="1"/>
</dbReference>
<gene>
    <name evidence="15" type="primary">LOC102211934</name>
</gene>
<dbReference type="InterPro" id="IPR000504">
    <property type="entry name" value="RRM_dom"/>
</dbReference>
<accession>A0A9Y3S596</accession>
<comment type="subunit">
    <text evidence="9">Interacts with DAZ1 and DAZL.</text>
</comment>
<reference evidence="15" key="1">
    <citation type="submission" date="2025-08" db="UniProtKB">
        <authorList>
            <consortium name="RefSeq"/>
        </authorList>
    </citation>
    <scope>IDENTIFICATION</scope>
</reference>
<keyword evidence="6" id="KW-0744">Spermatogenesis</keyword>
<dbReference type="GO" id="GO:0070935">
    <property type="term" value="P:3'-UTR-mediated mRNA stabilization"/>
    <property type="evidence" value="ECO:0007669"/>
    <property type="project" value="TreeGrafter"/>
</dbReference>
<dbReference type="GO" id="GO:0045948">
    <property type="term" value="P:positive regulation of translational initiation"/>
    <property type="evidence" value="ECO:0007669"/>
    <property type="project" value="TreeGrafter"/>
</dbReference>
<name>A0A9Y3S596_9CICH</name>
<dbReference type="Proteomes" id="UP000695023">
    <property type="component" value="Unplaced"/>
</dbReference>
<comment type="function">
    <text evidence="8">Probable RNA-binding protein, which may be required during spermatogenesis. May act by binding to the 3'-UTR of mRNAs and regulating their translation.</text>
</comment>
<evidence type="ECO:0000256" key="3">
    <source>
        <dbReference type="ARBA" id="ARBA00022490"/>
    </source>
</evidence>
<proteinExistence type="predicted"/>
<keyword evidence="4" id="KW-0221">Differentiation</keyword>
<dbReference type="CDD" id="cd12412">
    <property type="entry name" value="RRM_DAZL_BOULE"/>
    <property type="match status" value="1"/>
</dbReference>